<dbReference type="EC" id="2.7.1.23" evidence="6"/>
<dbReference type="GO" id="GO:0051287">
    <property type="term" value="F:NAD binding"/>
    <property type="evidence" value="ECO:0007669"/>
    <property type="project" value="UniProtKB-ARBA"/>
</dbReference>
<evidence type="ECO:0000256" key="2">
    <source>
        <dbReference type="ARBA" id="ARBA00022777"/>
    </source>
</evidence>
<evidence type="ECO:0000256" key="6">
    <source>
        <dbReference type="HAMAP-Rule" id="MF_00361"/>
    </source>
</evidence>
<gene>
    <name evidence="6" type="primary">nadK</name>
    <name evidence="7" type="ORF">A3B86_03555</name>
</gene>
<evidence type="ECO:0000313" key="8">
    <source>
        <dbReference type="Proteomes" id="UP000176834"/>
    </source>
</evidence>
<keyword evidence="4 6" id="KW-0520">NAD</keyword>
<dbReference type="GO" id="GO:0005737">
    <property type="term" value="C:cytoplasm"/>
    <property type="evidence" value="ECO:0007669"/>
    <property type="project" value="UniProtKB-SubCell"/>
</dbReference>
<dbReference type="InterPro" id="IPR002504">
    <property type="entry name" value="NADK"/>
</dbReference>
<dbReference type="Gene3D" id="2.60.200.30">
    <property type="entry name" value="Probable inorganic polyphosphate/atp-NAD kinase, domain 2"/>
    <property type="match status" value="1"/>
</dbReference>
<comment type="caution">
    <text evidence="7">The sequence shown here is derived from an EMBL/GenBank/DDBJ whole genome shotgun (WGS) entry which is preliminary data.</text>
</comment>
<dbReference type="GO" id="GO:0003951">
    <property type="term" value="F:NAD+ kinase activity"/>
    <property type="evidence" value="ECO:0007669"/>
    <property type="project" value="UniProtKB-UniRule"/>
</dbReference>
<dbReference type="SUPFAM" id="SSF111331">
    <property type="entry name" value="NAD kinase/diacylglycerol kinase-like"/>
    <property type="match status" value="1"/>
</dbReference>
<dbReference type="InterPro" id="IPR017437">
    <property type="entry name" value="ATP-NAD_kinase_PpnK-typ_C"/>
</dbReference>
<dbReference type="HAMAP" id="MF_00361">
    <property type="entry name" value="NAD_kinase"/>
    <property type="match status" value="1"/>
</dbReference>
<dbReference type="GO" id="GO:0005524">
    <property type="term" value="F:ATP binding"/>
    <property type="evidence" value="ECO:0007669"/>
    <property type="project" value="UniProtKB-KW"/>
</dbReference>
<comment type="caution">
    <text evidence="6">Lacks conserved residue(s) required for the propagation of feature annotation.</text>
</comment>
<evidence type="ECO:0000256" key="3">
    <source>
        <dbReference type="ARBA" id="ARBA00022857"/>
    </source>
</evidence>
<dbReference type="GO" id="GO:0046872">
    <property type="term" value="F:metal ion binding"/>
    <property type="evidence" value="ECO:0007669"/>
    <property type="project" value="UniProtKB-UniRule"/>
</dbReference>
<feature type="binding site" evidence="6">
    <location>
        <begin position="129"/>
        <end position="130"/>
    </location>
    <ligand>
        <name>NAD(+)</name>
        <dbReference type="ChEBI" id="CHEBI:57540"/>
    </ligand>
</feature>
<keyword evidence="6" id="KW-0067">ATP-binding</keyword>
<feature type="active site" description="Proton acceptor" evidence="6">
    <location>
        <position position="54"/>
    </location>
</feature>
<dbReference type="AlphaFoldDB" id="A0A1F8F2M1"/>
<dbReference type="GO" id="GO:0006741">
    <property type="term" value="P:NADP+ biosynthetic process"/>
    <property type="evidence" value="ECO:0007669"/>
    <property type="project" value="UniProtKB-UniRule"/>
</dbReference>
<sequence length="281" mass="31500">MASQPLKTFHIFYHSQNKRAVIWSKQINSFLKKKYPALKSYSKKPDVVIVLGGDGAILEAARKHHESGSIILGLNLGHVGFLASVRQEKEFLKSLDKFFQGKYGIIERMMMTAQVKRKNKVIFKAEALNEVVVKSPLGMVELEARIADHPVKHIQGTGILVSTATGSTAFNLSAHGPIVMPDIKCFIITEVLDHSIPSPSIVVKYTNIVNLKVVSFRKRGVISLSKNNTKIDVLFMADGESLFPLEEKDEVVIESSPHLVKFAELEKNYFFKSLQEKFGFR</sequence>
<dbReference type="PANTHER" id="PTHR20275">
    <property type="entry name" value="NAD KINASE"/>
    <property type="match status" value="1"/>
</dbReference>
<accession>A0A1F8F2M1</accession>
<comment type="catalytic activity">
    <reaction evidence="5 6">
        <text>NAD(+) + ATP = ADP + NADP(+) + H(+)</text>
        <dbReference type="Rhea" id="RHEA:18629"/>
        <dbReference type="ChEBI" id="CHEBI:15378"/>
        <dbReference type="ChEBI" id="CHEBI:30616"/>
        <dbReference type="ChEBI" id="CHEBI:57540"/>
        <dbReference type="ChEBI" id="CHEBI:58349"/>
        <dbReference type="ChEBI" id="CHEBI:456216"/>
        <dbReference type="EC" id="2.7.1.23"/>
    </reaction>
</comment>
<dbReference type="InterPro" id="IPR016064">
    <property type="entry name" value="NAD/diacylglycerol_kinase_sf"/>
</dbReference>
<keyword evidence="3 6" id="KW-0521">NADP</keyword>
<feature type="binding site" evidence="6">
    <location>
        <position position="192"/>
    </location>
    <ligand>
        <name>NAD(+)</name>
        <dbReference type="ChEBI" id="CHEBI:57540"/>
    </ligand>
</feature>
<organism evidence="7 8">
    <name type="scientific">Candidatus Yanofskybacteria bacterium RIFCSPHIGHO2_02_FULL_38_22b</name>
    <dbReference type="NCBI Taxonomy" id="1802673"/>
    <lineage>
        <taxon>Bacteria</taxon>
        <taxon>Candidatus Yanofskyibacteriota</taxon>
    </lineage>
</organism>
<evidence type="ECO:0000256" key="1">
    <source>
        <dbReference type="ARBA" id="ARBA00022679"/>
    </source>
</evidence>
<dbReference type="PANTHER" id="PTHR20275:SF0">
    <property type="entry name" value="NAD KINASE"/>
    <property type="match status" value="1"/>
</dbReference>
<comment type="cofactor">
    <cofactor evidence="6">
        <name>a divalent metal cation</name>
        <dbReference type="ChEBI" id="CHEBI:60240"/>
    </cofactor>
</comment>
<keyword evidence="6" id="KW-0547">Nucleotide-binding</keyword>
<name>A0A1F8F2M1_9BACT</name>
<evidence type="ECO:0000256" key="5">
    <source>
        <dbReference type="ARBA" id="ARBA00047925"/>
    </source>
</evidence>
<dbReference type="Proteomes" id="UP000176834">
    <property type="component" value="Unassembled WGS sequence"/>
</dbReference>
<dbReference type="Pfam" id="PF01513">
    <property type="entry name" value="NAD_kinase"/>
    <property type="match status" value="1"/>
</dbReference>
<dbReference type="Gene3D" id="3.40.50.10330">
    <property type="entry name" value="Probable inorganic polyphosphate/atp-NAD kinase, domain 1"/>
    <property type="match status" value="1"/>
</dbReference>
<dbReference type="GO" id="GO:0019674">
    <property type="term" value="P:NAD+ metabolic process"/>
    <property type="evidence" value="ECO:0007669"/>
    <property type="project" value="InterPro"/>
</dbReference>
<keyword evidence="1 6" id="KW-0808">Transferase</keyword>
<keyword evidence="6" id="KW-0963">Cytoplasm</keyword>
<dbReference type="Pfam" id="PF20143">
    <property type="entry name" value="NAD_kinase_C"/>
    <property type="match status" value="1"/>
</dbReference>
<feature type="binding site" evidence="6">
    <location>
        <begin position="54"/>
        <end position="55"/>
    </location>
    <ligand>
        <name>NAD(+)</name>
        <dbReference type="ChEBI" id="CHEBI:57540"/>
    </ligand>
</feature>
<dbReference type="EMBL" id="MGJN01000019">
    <property type="protein sequence ID" value="OGN06496.1"/>
    <property type="molecule type" value="Genomic_DNA"/>
</dbReference>
<comment type="function">
    <text evidence="6">Involved in the regulation of the intracellular balance of NAD and NADP, and is a key enzyme in the biosynthesis of NADP. Catalyzes specifically the phosphorylation on 2'-hydroxyl of the adenosine moiety of NAD to yield NADP.</text>
</comment>
<proteinExistence type="inferred from homology"/>
<reference evidence="7 8" key="1">
    <citation type="journal article" date="2016" name="Nat. Commun.">
        <title>Thousands of microbial genomes shed light on interconnected biogeochemical processes in an aquifer system.</title>
        <authorList>
            <person name="Anantharaman K."/>
            <person name="Brown C.T."/>
            <person name="Hug L.A."/>
            <person name="Sharon I."/>
            <person name="Castelle C.J."/>
            <person name="Probst A.J."/>
            <person name="Thomas B.C."/>
            <person name="Singh A."/>
            <person name="Wilkins M.J."/>
            <person name="Karaoz U."/>
            <person name="Brodie E.L."/>
            <person name="Williams K.H."/>
            <person name="Hubbard S.S."/>
            <person name="Banfield J.F."/>
        </authorList>
    </citation>
    <scope>NUCLEOTIDE SEQUENCE [LARGE SCALE GENOMIC DNA]</scope>
</reference>
<keyword evidence="2 6" id="KW-0418">Kinase</keyword>
<comment type="subcellular location">
    <subcellularLocation>
        <location evidence="6">Cytoplasm</location>
    </subcellularLocation>
</comment>
<evidence type="ECO:0000313" key="7">
    <source>
        <dbReference type="EMBL" id="OGN06496.1"/>
    </source>
</evidence>
<protein>
    <recommendedName>
        <fullName evidence="6">NAD kinase</fullName>
        <ecNumber evidence="6">2.7.1.23</ecNumber>
    </recommendedName>
    <alternativeName>
        <fullName evidence="6">ATP-dependent NAD kinase</fullName>
    </alternativeName>
</protein>
<dbReference type="InterPro" id="IPR017438">
    <property type="entry name" value="ATP-NAD_kinase_N"/>
</dbReference>
<comment type="similarity">
    <text evidence="6">Belongs to the NAD kinase family.</text>
</comment>
<evidence type="ECO:0000256" key="4">
    <source>
        <dbReference type="ARBA" id="ARBA00023027"/>
    </source>
</evidence>